<comment type="cofactor">
    <cofactor evidence="6">
        <name>Zn(2+)</name>
        <dbReference type="ChEBI" id="CHEBI:29105"/>
    </cofactor>
    <text evidence="6">Binds 1 zinc ion per subunit.</text>
</comment>
<evidence type="ECO:0000256" key="1">
    <source>
        <dbReference type="ARBA" id="ARBA00022670"/>
    </source>
</evidence>
<evidence type="ECO:0000259" key="9">
    <source>
        <dbReference type="Pfam" id="PF23368"/>
    </source>
</evidence>
<evidence type="ECO:0000259" key="8">
    <source>
        <dbReference type="Pfam" id="PF01435"/>
    </source>
</evidence>
<name>A0A178KPB4_9GAMM</name>
<dbReference type="CDD" id="cd07332">
    <property type="entry name" value="M48C_Oma1_like"/>
    <property type="match status" value="1"/>
</dbReference>
<dbReference type="STRING" id="858640.A3K86_01425"/>
<dbReference type="GO" id="GO:0016020">
    <property type="term" value="C:membrane"/>
    <property type="evidence" value="ECO:0007669"/>
    <property type="project" value="TreeGrafter"/>
</dbReference>
<dbReference type="InterPro" id="IPR055518">
    <property type="entry name" value="DUF7092"/>
</dbReference>
<keyword evidence="5 6" id="KW-0482">Metalloprotease</keyword>
<keyword evidence="7" id="KW-0472">Membrane</keyword>
<dbReference type="GO" id="GO:0051603">
    <property type="term" value="P:proteolysis involved in protein catabolic process"/>
    <property type="evidence" value="ECO:0007669"/>
    <property type="project" value="TreeGrafter"/>
</dbReference>
<evidence type="ECO:0000256" key="4">
    <source>
        <dbReference type="ARBA" id="ARBA00022833"/>
    </source>
</evidence>
<dbReference type="GO" id="GO:0004222">
    <property type="term" value="F:metalloendopeptidase activity"/>
    <property type="evidence" value="ECO:0007669"/>
    <property type="project" value="InterPro"/>
</dbReference>
<comment type="similarity">
    <text evidence="6">Belongs to the peptidase M48 family.</text>
</comment>
<protein>
    <submittedName>
        <fullName evidence="10">Uncharacterized protein</fullName>
    </submittedName>
</protein>
<proteinExistence type="inferred from homology"/>
<feature type="domain" description="DUF7092" evidence="9">
    <location>
        <begin position="3"/>
        <end position="98"/>
    </location>
</feature>
<evidence type="ECO:0000313" key="10">
    <source>
        <dbReference type="EMBL" id="OAN19060.1"/>
    </source>
</evidence>
<dbReference type="AlphaFoldDB" id="A0A178KPB4"/>
<dbReference type="PANTHER" id="PTHR22726:SF1">
    <property type="entry name" value="METALLOENDOPEPTIDASE OMA1, MITOCHONDRIAL"/>
    <property type="match status" value="1"/>
</dbReference>
<keyword evidence="1 6" id="KW-0645">Protease</keyword>
<keyword evidence="3 6" id="KW-0378">Hydrolase</keyword>
<evidence type="ECO:0000256" key="5">
    <source>
        <dbReference type="ARBA" id="ARBA00023049"/>
    </source>
</evidence>
<evidence type="ECO:0000256" key="6">
    <source>
        <dbReference type="RuleBase" id="RU003983"/>
    </source>
</evidence>
<evidence type="ECO:0000256" key="7">
    <source>
        <dbReference type="SAM" id="Phobius"/>
    </source>
</evidence>
<feature type="transmembrane region" description="Helical" evidence="7">
    <location>
        <begin position="114"/>
        <end position="134"/>
    </location>
</feature>
<keyword evidence="4 6" id="KW-0862">Zinc</keyword>
<dbReference type="Gene3D" id="3.30.2010.10">
    <property type="entry name" value="Metalloproteases ('zincins'), catalytic domain"/>
    <property type="match status" value="1"/>
</dbReference>
<feature type="domain" description="Peptidase M48" evidence="8">
    <location>
        <begin position="193"/>
        <end position="365"/>
    </location>
</feature>
<evidence type="ECO:0000313" key="11">
    <source>
        <dbReference type="Proteomes" id="UP000078503"/>
    </source>
</evidence>
<sequence length="369" mass="41177">MIISGYFHPPHSSEKYRAEILRLSEQRIQLEYDLGHQAYSDSDMCSSRCRANEHCRTVWRVDDLTLSPPLGRLPAKLDFPDGSQFIADESAQLQQAFRNPRGAWLHKLERHFPLIGVSFVALFLCGVLFFRYGMPWLTAGVVQVLPPQVAEIVGEQVLDTLDHHLLESSQLPLAQQAEIKLRFVKMVAQLPPLPVEPQLHFRRWQAGPNALALSDGSVIVFDSLVVLAQTPAQLDSILLHELGHIEHQHVMKSVVHSALLSASIAVVTGESTGLIDTFTGVGVFLASQGYSRDAEREADDYAAEYMLTLYGSTRPMIEMFALLAENIAASHHATKQDGELSDDGAPTWLSTHPALSERIERLQQRNELF</sequence>
<dbReference type="Pfam" id="PF01435">
    <property type="entry name" value="Peptidase_M48"/>
    <property type="match status" value="1"/>
</dbReference>
<dbReference type="GO" id="GO:0046872">
    <property type="term" value="F:metal ion binding"/>
    <property type="evidence" value="ECO:0007669"/>
    <property type="project" value="UniProtKB-KW"/>
</dbReference>
<dbReference type="InterPro" id="IPR001915">
    <property type="entry name" value="Peptidase_M48"/>
</dbReference>
<comment type="caution">
    <text evidence="10">The sequence shown here is derived from an EMBL/GenBank/DDBJ whole genome shotgun (WGS) entry which is preliminary data.</text>
</comment>
<dbReference type="Pfam" id="PF23368">
    <property type="entry name" value="DUF7092"/>
    <property type="match status" value="1"/>
</dbReference>
<reference evidence="10 11" key="1">
    <citation type="submission" date="2016-03" db="EMBL/GenBank/DDBJ databases">
        <title>Photobacterium proteolyticum sp. nov. a protease producing bacterium isolated from ocean sediments of Laizhou Bay.</title>
        <authorList>
            <person name="Li Y."/>
        </authorList>
    </citation>
    <scope>NUCLEOTIDE SEQUENCE [LARGE SCALE GENOMIC DNA]</scope>
    <source>
        <strain evidence="10 11">R-40508</strain>
    </source>
</reference>
<organism evidence="10 11">
    <name type="scientific">Photobacterium jeanii</name>
    <dbReference type="NCBI Taxonomy" id="858640"/>
    <lineage>
        <taxon>Bacteria</taxon>
        <taxon>Pseudomonadati</taxon>
        <taxon>Pseudomonadota</taxon>
        <taxon>Gammaproteobacteria</taxon>
        <taxon>Vibrionales</taxon>
        <taxon>Vibrionaceae</taxon>
        <taxon>Photobacterium</taxon>
    </lineage>
</organism>
<keyword evidence="7" id="KW-0812">Transmembrane</keyword>
<evidence type="ECO:0000256" key="3">
    <source>
        <dbReference type="ARBA" id="ARBA00022801"/>
    </source>
</evidence>
<keyword evidence="2" id="KW-0479">Metal-binding</keyword>
<keyword evidence="11" id="KW-1185">Reference proteome</keyword>
<dbReference type="RefSeq" id="WP_232321888.1">
    <property type="nucleotide sequence ID" value="NZ_LVHF01000011.1"/>
</dbReference>
<evidence type="ECO:0000256" key="2">
    <source>
        <dbReference type="ARBA" id="ARBA00022723"/>
    </source>
</evidence>
<dbReference type="PANTHER" id="PTHR22726">
    <property type="entry name" value="METALLOENDOPEPTIDASE OMA1"/>
    <property type="match status" value="1"/>
</dbReference>
<accession>A0A178KPB4</accession>
<dbReference type="EMBL" id="LVHF01000011">
    <property type="protein sequence ID" value="OAN19060.1"/>
    <property type="molecule type" value="Genomic_DNA"/>
</dbReference>
<dbReference type="Proteomes" id="UP000078503">
    <property type="component" value="Unassembled WGS sequence"/>
</dbReference>
<dbReference type="InterPro" id="IPR051156">
    <property type="entry name" value="Mito/Outer_Membr_Metalloprot"/>
</dbReference>
<gene>
    <name evidence="10" type="ORF">A3K86_01425</name>
</gene>
<keyword evidence="7" id="KW-1133">Transmembrane helix</keyword>